<dbReference type="Proteomes" id="UP000540519">
    <property type="component" value="Unassembled WGS sequence"/>
</dbReference>
<keyword evidence="2" id="KW-1185">Reference proteome</keyword>
<dbReference type="EMBL" id="RCNR01000003">
    <property type="protein sequence ID" value="MUH34571.1"/>
    <property type="molecule type" value="Genomic_DNA"/>
</dbReference>
<dbReference type="OrthoDB" id="1426469at2"/>
<gene>
    <name evidence="1" type="ORF">D9O36_01845</name>
</gene>
<protein>
    <submittedName>
        <fullName evidence="1">Uncharacterized protein</fullName>
    </submittedName>
</protein>
<evidence type="ECO:0000313" key="1">
    <source>
        <dbReference type="EMBL" id="MUH34571.1"/>
    </source>
</evidence>
<reference evidence="1 2" key="1">
    <citation type="journal article" date="2019" name="Mar. Drugs">
        <title>Comparative Genomics and CAZyme Genome Repertoires of Marine Zobellia amurskyensis KMM 3526(T) and Zobellia laminariae KMM 3676(T).</title>
        <authorList>
            <person name="Chernysheva N."/>
            <person name="Bystritskaya E."/>
            <person name="Stenkova A."/>
            <person name="Golovkin I."/>
            <person name="Nedashkovskaya O."/>
            <person name="Isaeva M."/>
        </authorList>
    </citation>
    <scope>NUCLEOTIDE SEQUENCE [LARGE SCALE GENOMIC DNA]</scope>
    <source>
        <strain evidence="1 2">KMM 3526</strain>
    </source>
</reference>
<sequence>MNKTESESFYKSLIPALWEDLLFYIPNNKVASEFIDNYKELDFQKFRNKVLVVDYLKGPVIYKSNRDNNKAILKGASLKRNIFLLLSKKSESNILEFSYILENYFEQTECLLYIAKWMNDNLIQILPIDDNTKGLFLLQFNNFNTHFKTLLKHFYPEKENIPKSNFNVINIIESSFPNLSISHHTKETVIPGTLDGINESVEKIEDQNFESPAIKKAKKTPIISENEAEVLLLKRIFNINSNEQ</sequence>
<comment type="caution">
    <text evidence="1">The sequence shown here is derived from an EMBL/GenBank/DDBJ whole genome shotgun (WGS) entry which is preliminary data.</text>
</comment>
<proteinExistence type="predicted"/>
<accession>A0A7X2ZQK1</accession>
<name>A0A7X2ZQK1_9FLAO</name>
<evidence type="ECO:0000313" key="2">
    <source>
        <dbReference type="Proteomes" id="UP000540519"/>
    </source>
</evidence>
<organism evidence="1 2">
    <name type="scientific">Zobellia amurskyensis</name>
    <dbReference type="NCBI Taxonomy" id="248905"/>
    <lineage>
        <taxon>Bacteria</taxon>
        <taxon>Pseudomonadati</taxon>
        <taxon>Bacteroidota</taxon>
        <taxon>Flavobacteriia</taxon>
        <taxon>Flavobacteriales</taxon>
        <taxon>Flavobacteriaceae</taxon>
        <taxon>Zobellia</taxon>
    </lineage>
</organism>
<dbReference type="AlphaFoldDB" id="A0A7X2ZQK1"/>
<dbReference type="RefSeq" id="WP_155598604.1">
    <property type="nucleotide sequence ID" value="NZ_RCNR01000003.1"/>
</dbReference>